<organism evidence="2 3">
    <name type="scientific">Candidatus Lloydbacteria bacterium RIFCSPHIGHO2_02_FULL_54_17</name>
    <dbReference type="NCBI Taxonomy" id="1798664"/>
    <lineage>
        <taxon>Bacteria</taxon>
        <taxon>Candidatus Lloydiibacteriota</taxon>
    </lineage>
</organism>
<protein>
    <recommendedName>
        <fullName evidence="4">DUF805 domain-containing protein</fullName>
    </recommendedName>
</protein>
<gene>
    <name evidence="2" type="ORF">A3C93_06005</name>
</gene>
<dbReference type="EMBL" id="MHLO01000027">
    <property type="protein sequence ID" value="OGZ11963.1"/>
    <property type="molecule type" value="Genomic_DNA"/>
</dbReference>
<sequence length="136" mass="15133">MEIIRQMYSGRLGRWQFFLLGLIVTVATMLLQWLMLPASAEAETAGTVRLLITSIIFTVVSALASWHLMVRRLHDLGLSGWWIVLLFFLPAVPFLGDILLLISLIALLFIRGESEANSYGAPAPSGRGLVDAFFNR</sequence>
<feature type="transmembrane region" description="Helical" evidence="1">
    <location>
        <begin position="48"/>
        <end position="69"/>
    </location>
</feature>
<proteinExistence type="predicted"/>
<feature type="transmembrane region" description="Helical" evidence="1">
    <location>
        <begin position="15"/>
        <end position="36"/>
    </location>
</feature>
<evidence type="ECO:0008006" key="4">
    <source>
        <dbReference type="Google" id="ProtNLM"/>
    </source>
</evidence>
<dbReference type="PANTHER" id="PTHR34980">
    <property type="entry name" value="INNER MEMBRANE PROTEIN-RELATED-RELATED"/>
    <property type="match status" value="1"/>
</dbReference>
<dbReference type="Proteomes" id="UP000178636">
    <property type="component" value="Unassembled WGS sequence"/>
</dbReference>
<reference evidence="2 3" key="1">
    <citation type="journal article" date="2016" name="Nat. Commun.">
        <title>Thousands of microbial genomes shed light on interconnected biogeochemical processes in an aquifer system.</title>
        <authorList>
            <person name="Anantharaman K."/>
            <person name="Brown C.T."/>
            <person name="Hug L.A."/>
            <person name="Sharon I."/>
            <person name="Castelle C.J."/>
            <person name="Probst A.J."/>
            <person name="Thomas B.C."/>
            <person name="Singh A."/>
            <person name="Wilkins M.J."/>
            <person name="Karaoz U."/>
            <person name="Brodie E.L."/>
            <person name="Williams K.H."/>
            <person name="Hubbard S.S."/>
            <person name="Banfield J.F."/>
        </authorList>
    </citation>
    <scope>NUCLEOTIDE SEQUENCE [LARGE SCALE GENOMIC DNA]</scope>
</reference>
<feature type="transmembrane region" description="Helical" evidence="1">
    <location>
        <begin position="81"/>
        <end position="110"/>
    </location>
</feature>
<dbReference type="GO" id="GO:0005886">
    <property type="term" value="C:plasma membrane"/>
    <property type="evidence" value="ECO:0007669"/>
    <property type="project" value="TreeGrafter"/>
</dbReference>
<dbReference type="AlphaFoldDB" id="A0A1G2DEI9"/>
<accession>A0A1G2DEI9</accession>
<evidence type="ECO:0000256" key="1">
    <source>
        <dbReference type="SAM" id="Phobius"/>
    </source>
</evidence>
<evidence type="ECO:0000313" key="3">
    <source>
        <dbReference type="Proteomes" id="UP000178636"/>
    </source>
</evidence>
<dbReference type="Pfam" id="PF05656">
    <property type="entry name" value="DUF805"/>
    <property type="match status" value="1"/>
</dbReference>
<keyword evidence="1" id="KW-1133">Transmembrane helix</keyword>
<keyword evidence="1" id="KW-0812">Transmembrane</keyword>
<keyword evidence="1" id="KW-0472">Membrane</keyword>
<comment type="caution">
    <text evidence="2">The sequence shown here is derived from an EMBL/GenBank/DDBJ whole genome shotgun (WGS) entry which is preliminary data.</text>
</comment>
<dbReference type="InterPro" id="IPR008523">
    <property type="entry name" value="DUF805"/>
</dbReference>
<name>A0A1G2DEI9_9BACT</name>
<evidence type="ECO:0000313" key="2">
    <source>
        <dbReference type="EMBL" id="OGZ11963.1"/>
    </source>
</evidence>
<dbReference type="STRING" id="1798664.A3C93_06005"/>